<comment type="caution">
    <text evidence="2">The sequence shown here is derived from an EMBL/GenBank/DDBJ whole genome shotgun (WGS) entry which is preliminary data.</text>
</comment>
<dbReference type="Pfam" id="PF13276">
    <property type="entry name" value="HTH_21"/>
    <property type="match status" value="1"/>
</dbReference>
<dbReference type="EMBL" id="JABZMI010000027">
    <property type="protein sequence ID" value="MBF1163968.1"/>
    <property type="molecule type" value="Genomic_DNA"/>
</dbReference>
<feature type="domain" description="Integrase catalytic" evidence="1">
    <location>
        <begin position="199"/>
        <end position="360"/>
    </location>
</feature>
<dbReference type="GO" id="GO:0015074">
    <property type="term" value="P:DNA integration"/>
    <property type="evidence" value="ECO:0007669"/>
    <property type="project" value="InterPro"/>
</dbReference>
<accession>A0A930G0P6</accession>
<dbReference type="Gene3D" id="3.30.420.10">
    <property type="entry name" value="Ribonuclease H-like superfamily/Ribonuclease H"/>
    <property type="match status" value="1"/>
</dbReference>
<name>A0A930G0P6_9RHOO</name>
<dbReference type="NCBIfam" id="NF033516">
    <property type="entry name" value="transpos_IS3"/>
    <property type="match status" value="1"/>
</dbReference>
<dbReference type="InterPro" id="IPR009057">
    <property type="entry name" value="Homeodomain-like_sf"/>
</dbReference>
<dbReference type="Proteomes" id="UP000718593">
    <property type="component" value="Unassembled WGS sequence"/>
</dbReference>
<dbReference type="AlphaFoldDB" id="A0A930G0P6"/>
<dbReference type="PANTHER" id="PTHR47515:SF1">
    <property type="entry name" value="BLR2054 PROTEIN"/>
    <property type="match status" value="1"/>
</dbReference>
<dbReference type="InterPro" id="IPR048020">
    <property type="entry name" value="Transpos_IS3"/>
</dbReference>
<dbReference type="GO" id="GO:0004803">
    <property type="term" value="F:transposase activity"/>
    <property type="evidence" value="ECO:0007669"/>
    <property type="project" value="InterPro"/>
</dbReference>
<dbReference type="InterPro" id="IPR012337">
    <property type="entry name" value="RNaseH-like_sf"/>
</dbReference>
<sequence length="373" mass="42475">MKKRFSEEQIIGFLQQAEAGVAIKELCRQHGFSDASFYNWRAKFGGMSVPDAKRLKELEAENAKLKRLLAESILDAEALKAALGPKALSPQQKRESVMVMRKATAISQRRACQLVSLSRTVLHYVSKAQPENEQLQARLVELAGERRRFGYRRLHALVRREGVRANHKRIYLLYSDAGLSVRRRKKRHGVAVERQALERPTEPNQVWSMDFVSDALANGRRIKVLTIVDDFSKEAIDLAVDFGISGHYVTRVLDQAARFRGYPKAIRTDQGPEFTGKALDQWACQHSVQLKLIQAGKPTQNAFIESFNGRFRDECLNDYWFTSLPQARILIAAWRRDYNQHRPHSALNYQTPAEFAAEHRATTSAQPAAEECL</sequence>
<dbReference type="PANTHER" id="PTHR47515">
    <property type="entry name" value="LOW CALCIUM RESPONSE LOCUS PROTEIN T"/>
    <property type="match status" value="1"/>
</dbReference>
<dbReference type="Pfam" id="PF13683">
    <property type="entry name" value="rve_3"/>
    <property type="match status" value="1"/>
</dbReference>
<dbReference type="InterPro" id="IPR001584">
    <property type="entry name" value="Integrase_cat-core"/>
</dbReference>
<gene>
    <name evidence="2" type="ORF">HXL68_02900</name>
</gene>
<proteinExistence type="predicted"/>
<evidence type="ECO:0000313" key="2">
    <source>
        <dbReference type="EMBL" id="MBF1163968.1"/>
    </source>
</evidence>
<protein>
    <submittedName>
        <fullName evidence="2">IS3 family transposase</fullName>
    </submittedName>
</protein>
<evidence type="ECO:0000313" key="3">
    <source>
        <dbReference type="Proteomes" id="UP000718593"/>
    </source>
</evidence>
<dbReference type="PROSITE" id="PS50994">
    <property type="entry name" value="INTEGRASE"/>
    <property type="match status" value="1"/>
</dbReference>
<dbReference type="SUPFAM" id="SSF53098">
    <property type="entry name" value="Ribonuclease H-like"/>
    <property type="match status" value="1"/>
</dbReference>
<dbReference type="InterPro" id="IPR025948">
    <property type="entry name" value="HTH-like_dom"/>
</dbReference>
<dbReference type="Pfam" id="PF01527">
    <property type="entry name" value="HTH_Tnp_1"/>
    <property type="match status" value="1"/>
</dbReference>
<dbReference type="GO" id="GO:0006313">
    <property type="term" value="P:DNA transposition"/>
    <property type="evidence" value="ECO:0007669"/>
    <property type="project" value="InterPro"/>
</dbReference>
<organism evidence="2 3">
    <name type="scientific">Dechloromonas agitata</name>
    <dbReference type="NCBI Taxonomy" id="73030"/>
    <lineage>
        <taxon>Bacteria</taxon>
        <taxon>Pseudomonadati</taxon>
        <taxon>Pseudomonadota</taxon>
        <taxon>Betaproteobacteria</taxon>
        <taxon>Rhodocyclales</taxon>
        <taxon>Azonexaceae</taxon>
        <taxon>Dechloromonas</taxon>
    </lineage>
</organism>
<dbReference type="InterPro" id="IPR036397">
    <property type="entry name" value="RNaseH_sf"/>
</dbReference>
<dbReference type="SUPFAM" id="SSF46689">
    <property type="entry name" value="Homeodomain-like"/>
    <property type="match status" value="1"/>
</dbReference>
<dbReference type="GO" id="GO:0003677">
    <property type="term" value="F:DNA binding"/>
    <property type="evidence" value="ECO:0007669"/>
    <property type="project" value="InterPro"/>
</dbReference>
<evidence type="ECO:0000259" key="1">
    <source>
        <dbReference type="PROSITE" id="PS50994"/>
    </source>
</evidence>
<reference evidence="2" key="1">
    <citation type="submission" date="2020-04" db="EMBL/GenBank/DDBJ databases">
        <title>Deep metagenomics examines the oral microbiome during advanced dental caries in children, revealing novel taxa and co-occurrences with host molecules.</title>
        <authorList>
            <person name="Baker J.L."/>
            <person name="Morton J.T."/>
            <person name="Dinis M."/>
            <person name="Alvarez R."/>
            <person name="Tran N.C."/>
            <person name="Knight R."/>
            <person name="Edlund A."/>
        </authorList>
    </citation>
    <scope>NUCLEOTIDE SEQUENCE</scope>
    <source>
        <strain evidence="2">JCVI_32_bin.24</strain>
    </source>
</reference>
<dbReference type="InterPro" id="IPR002514">
    <property type="entry name" value="Transposase_8"/>
</dbReference>